<organism evidence="2 3">
    <name type="scientific">Prolixibacter denitrificans</name>
    <dbReference type="NCBI Taxonomy" id="1541063"/>
    <lineage>
        <taxon>Bacteria</taxon>
        <taxon>Pseudomonadati</taxon>
        <taxon>Bacteroidota</taxon>
        <taxon>Bacteroidia</taxon>
        <taxon>Marinilabiliales</taxon>
        <taxon>Prolixibacteraceae</taxon>
        <taxon>Prolixibacter</taxon>
    </lineage>
</organism>
<evidence type="ECO:0000313" key="2">
    <source>
        <dbReference type="EMBL" id="PSK85368.1"/>
    </source>
</evidence>
<dbReference type="EMBL" id="PYGC01000001">
    <property type="protein sequence ID" value="PSK85368.1"/>
    <property type="molecule type" value="Genomic_DNA"/>
</dbReference>
<sequence length="73" mass="8431">MEENFQGNLKNRKIRSKPKLNLNQPKSSVIKLPQYFPLSNIISDKQLSKDTLGIPFVPVLANFNNMFIEIQKN</sequence>
<dbReference type="Proteomes" id="UP000240621">
    <property type="component" value="Unassembled WGS sequence"/>
</dbReference>
<comment type="caution">
    <text evidence="2">The sequence shown here is derived from an EMBL/GenBank/DDBJ whole genome shotgun (WGS) entry which is preliminary data.</text>
</comment>
<feature type="region of interest" description="Disordered" evidence="1">
    <location>
        <begin position="1"/>
        <end position="20"/>
    </location>
</feature>
<evidence type="ECO:0000256" key="1">
    <source>
        <dbReference type="SAM" id="MobiDB-lite"/>
    </source>
</evidence>
<name>A0A2P8CK71_9BACT</name>
<protein>
    <submittedName>
        <fullName evidence="2">Uncharacterized protein</fullName>
    </submittedName>
</protein>
<proteinExistence type="predicted"/>
<reference evidence="2 3" key="1">
    <citation type="submission" date="2018-03" db="EMBL/GenBank/DDBJ databases">
        <title>Genomic Encyclopedia of Archaeal and Bacterial Type Strains, Phase II (KMG-II): from individual species to whole genera.</title>
        <authorList>
            <person name="Goeker M."/>
        </authorList>
    </citation>
    <scope>NUCLEOTIDE SEQUENCE [LARGE SCALE GENOMIC DNA]</scope>
    <source>
        <strain evidence="2 3">DSM 27267</strain>
    </source>
</reference>
<accession>A0A2P8CK71</accession>
<gene>
    <name evidence="2" type="ORF">CLV93_101324</name>
</gene>
<dbReference type="AlphaFoldDB" id="A0A2P8CK71"/>
<evidence type="ECO:0000313" key="3">
    <source>
        <dbReference type="Proteomes" id="UP000240621"/>
    </source>
</evidence>